<dbReference type="KEGG" id="tso:IZ6_21190"/>
<dbReference type="PANTHER" id="PTHR42911:SF1">
    <property type="entry name" value="MODULATOR OF FTSH PROTEASE HFLC"/>
    <property type="match status" value="1"/>
</dbReference>
<accession>A0A6S6QLU2</accession>
<dbReference type="EMBL" id="AP023361">
    <property type="protein sequence ID" value="BCJ91384.1"/>
    <property type="molecule type" value="Genomic_DNA"/>
</dbReference>
<comment type="similarity">
    <text evidence="2 6">Belongs to the band 7/mec-2 family. HflC subfamily.</text>
</comment>
<dbReference type="AlphaFoldDB" id="A0A6S6QLU2"/>
<dbReference type="Proteomes" id="UP000515317">
    <property type="component" value="Chromosome"/>
</dbReference>
<dbReference type="Gene3D" id="3.30.479.30">
    <property type="entry name" value="Band 7 domain"/>
    <property type="match status" value="1"/>
</dbReference>
<evidence type="ECO:0000313" key="8">
    <source>
        <dbReference type="EMBL" id="BCJ91384.1"/>
    </source>
</evidence>
<name>A0A6S6QLU2_9HYPH</name>
<dbReference type="SUPFAM" id="SSF117892">
    <property type="entry name" value="Band 7/SPFH domain"/>
    <property type="match status" value="1"/>
</dbReference>
<dbReference type="PANTHER" id="PTHR42911">
    <property type="entry name" value="MODULATOR OF FTSH PROTEASE HFLC"/>
    <property type="match status" value="1"/>
</dbReference>
<sequence>MKGLAGGIAAILLAVAAYIGFSSVFTVSQTDQALVLRFGQLIKIVQEPGLNFKLPFIDTVVRIDKRILALDLAEKEVVAADQKRLIVDAFARYRIINPLLFYQSLKTVEIANNQLDNFLESALRNYVGASTFQNVVRDRRSELMAQIKEEVNQKAKERGIEIVDVRIRRADLPDANSQAVYTRMQTALQREAAEFRAQGQEAAQRIRAKADRDVVVILAEANRDAERVRGEGDGTRNGIFAEAYSQDKDFFSFYRSMQAYEQSLVGDTRLVLSPDSEFFRYFRFPSGAPPAKASGQ</sequence>
<comment type="function">
    <text evidence="6">HflC and HflK could regulate a protease.</text>
</comment>
<dbReference type="RefSeq" id="WP_222875033.1">
    <property type="nucleotide sequence ID" value="NZ_AP023361.1"/>
</dbReference>
<dbReference type="InterPro" id="IPR010200">
    <property type="entry name" value="HflC"/>
</dbReference>
<dbReference type="Pfam" id="PF01145">
    <property type="entry name" value="Band_7"/>
    <property type="match status" value="1"/>
</dbReference>
<reference evidence="8 9" key="1">
    <citation type="submission" date="2020-08" db="EMBL/GenBank/DDBJ databases">
        <title>Genome sequence of Rhizobiales bacterium strain IZ6.</title>
        <authorList>
            <person name="Nakai R."/>
            <person name="Naganuma T."/>
        </authorList>
    </citation>
    <scope>NUCLEOTIDE SEQUENCE [LARGE SCALE GENOMIC DNA]</scope>
    <source>
        <strain evidence="8 9">IZ6</strain>
    </source>
</reference>
<proteinExistence type="inferred from homology"/>
<evidence type="ECO:0000256" key="5">
    <source>
        <dbReference type="ARBA" id="ARBA00023136"/>
    </source>
</evidence>
<comment type="subcellular location">
    <subcellularLocation>
        <location evidence="1">Membrane</location>
        <topology evidence="1">Single-pass membrane protein</topology>
    </subcellularLocation>
</comment>
<evidence type="ECO:0000256" key="2">
    <source>
        <dbReference type="ARBA" id="ARBA00007862"/>
    </source>
</evidence>
<keyword evidence="3" id="KW-0812">Transmembrane</keyword>
<dbReference type="GO" id="GO:0016020">
    <property type="term" value="C:membrane"/>
    <property type="evidence" value="ECO:0007669"/>
    <property type="project" value="UniProtKB-SubCell"/>
</dbReference>
<dbReference type="PIRSF" id="PIRSF005651">
    <property type="entry name" value="HflC"/>
    <property type="match status" value="1"/>
</dbReference>
<protein>
    <recommendedName>
        <fullName evidence="6">Protein HflC</fullName>
    </recommendedName>
</protein>
<evidence type="ECO:0000256" key="4">
    <source>
        <dbReference type="ARBA" id="ARBA00022989"/>
    </source>
</evidence>
<evidence type="ECO:0000313" key="9">
    <source>
        <dbReference type="Proteomes" id="UP000515317"/>
    </source>
</evidence>
<dbReference type="InterPro" id="IPR036013">
    <property type="entry name" value="Band_7/SPFH_dom_sf"/>
</dbReference>
<gene>
    <name evidence="8" type="ORF">IZ6_21190</name>
</gene>
<keyword evidence="5" id="KW-0472">Membrane</keyword>
<dbReference type="CDD" id="cd03405">
    <property type="entry name" value="SPFH_HflC"/>
    <property type="match status" value="1"/>
</dbReference>
<keyword evidence="4" id="KW-1133">Transmembrane helix</keyword>
<feature type="domain" description="Band 7" evidence="7">
    <location>
        <begin position="22"/>
        <end position="184"/>
    </location>
</feature>
<organism evidence="8 9">
    <name type="scientific">Terrihabitans soli</name>
    <dbReference type="NCBI Taxonomy" id="708113"/>
    <lineage>
        <taxon>Bacteria</taxon>
        <taxon>Pseudomonadati</taxon>
        <taxon>Pseudomonadota</taxon>
        <taxon>Alphaproteobacteria</taxon>
        <taxon>Hyphomicrobiales</taxon>
        <taxon>Terrihabitans</taxon>
    </lineage>
</organism>
<dbReference type="InterPro" id="IPR001107">
    <property type="entry name" value="Band_7"/>
</dbReference>
<dbReference type="NCBIfam" id="TIGR01932">
    <property type="entry name" value="hflC"/>
    <property type="match status" value="1"/>
</dbReference>
<evidence type="ECO:0000256" key="1">
    <source>
        <dbReference type="ARBA" id="ARBA00004167"/>
    </source>
</evidence>
<dbReference type="SMART" id="SM00244">
    <property type="entry name" value="PHB"/>
    <property type="match status" value="1"/>
</dbReference>
<evidence type="ECO:0000256" key="6">
    <source>
        <dbReference type="PIRNR" id="PIRNR005651"/>
    </source>
</evidence>
<evidence type="ECO:0000256" key="3">
    <source>
        <dbReference type="ARBA" id="ARBA00022692"/>
    </source>
</evidence>
<evidence type="ECO:0000259" key="7">
    <source>
        <dbReference type="SMART" id="SM00244"/>
    </source>
</evidence>
<keyword evidence="9" id="KW-1185">Reference proteome</keyword>